<dbReference type="RefSeq" id="WP_128487155.1">
    <property type="nucleotide sequence ID" value="NZ_JBHLXB010000008.1"/>
</dbReference>
<dbReference type="InterPro" id="IPR016164">
    <property type="entry name" value="FAD-linked_Oxase-like_C"/>
</dbReference>
<protein>
    <submittedName>
        <fullName evidence="4">FAD-binding protein</fullName>
    </submittedName>
</protein>
<keyword evidence="5" id="KW-1185">Reference proteome</keyword>
<dbReference type="InterPro" id="IPR016166">
    <property type="entry name" value="FAD-bd_PCMH"/>
</dbReference>
<dbReference type="SUPFAM" id="SSF55103">
    <property type="entry name" value="FAD-linked oxidases, C-terminal domain"/>
    <property type="match status" value="1"/>
</dbReference>
<evidence type="ECO:0000256" key="1">
    <source>
        <dbReference type="ARBA" id="ARBA00022630"/>
    </source>
</evidence>
<dbReference type="GO" id="GO:0003824">
    <property type="term" value="F:catalytic activity"/>
    <property type="evidence" value="ECO:0007669"/>
    <property type="project" value="InterPro"/>
</dbReference>
<proteinExistence type="predicted"/>
<dbReference type="InterPro" id="IPR016169">
    <property type="entry name" value="FAD-bd_PCMH_sub2"/>
</dbReference>
<evidence type="ECO:0000313" key="4">
    <source>
        <dbReference type="EMBL" id="RWY43321.1"/>
    </source>
</evidence>
<dbReference type="Proteomes" id="UP000287168">
    <property type="component" value="Unassembled WGS sequence"/>
</dbReference>
<dbReference type="PANTHER" id="PTHR11748:SF103">
    <property type="entry name" value="GLYCOLATE OXIDASE SUBUNIT GLCE"/>
    <property type="match status" value="1"/>
</dbReference>
<keyword evidence="1" id="KW-0285">Flavoprotein</keyword>
<dbReference type="SUPFAM" id="SSF56176">
    <property type="entry name" value="FAD-binding/transporter-associated domain-like"/>
    <property type="match status" value="1"/>
</dbReference>
<comment type="caution">
    <text evidence="4">The sequence shown here is derived from an EMBL/GenBank/DDBJ whole genome shotgun (WGS) entry which is preliminary data.</text>
</comment>
<evidence type="ECO:0000256" key="2">
    <source>
        <dbReference type="ARBA" id="ARBA00022827"/>
    </source>
</evidence>
<dbReference type="InterPro" id="IPR006094">
    <property type="entry name" value="Oxid_FAD_bind_N"/>
</dbReference>
<dbReference type="OrthoDB" id="9811557at2"/>
<dbReference type="InterPro" id="IPR036318">
    <property type="entry name" value="FAD-bd_PCMH-like_sf"/>
</dbReference>
<feature type="domain" description="FAD-binding PCMH-type" evidence="3">
    <location>
        <begin position="1"/>
        <end position="172"/>
    </location>
</feature>
<name>A0A444MEL6_9RHOB</name>
<organism evidence="4 5">
    <name type="scientific">Falsigemmobacter intermedius</name>
    <dbReference type="NCBI Taxonomy" id="1553448"/>
    <lineage>
        <taxon>Bacteria</taxon>
        <taxon>Pseudomonadati</taxon>
        <taxon>Pseudomonadota</taxon>
        <taxon>Alphaproteobacteria</taxon>
        <taxon>Rhodobacterales</taxon>
        <taxon>Paracoccaceae</taxon>
        <taxon>Falsigemmobacter</taxon>
    </lineage>
</organism>
<gene>
    <name evidence="4" type="ORF">EP867_05300</name>
</gene>
<sequence length="379" mass="39506">MIPQSEAELADLLATASAPMQIRGGGTRSLFPARGAVLETRGLTGITLYEPAALTLVVQAGTPLAQIRSLLAAERQRLPFDPPDFAALQGRSGLSTIGGVAALNASGPGRLQAGACRDCLIGLRFVDGTGRVVKNGGRVMKNVTGYDLVKLLAGSEGRIGVLSELSFRLQPLPETEVTLVLEGIPARDQAAVMARALTSPWDLSGAASDPAAGRVWLRLEGFDEQTRYRSAKLRERLAHGDVTLMEGAASAALWADIRDLTPLSGAEAVIRHSARPSHMPGLLEVIAQTAAAQVLSDLGGGWLSVGCRAADAPALLRALQARAAVEGGHARLLKAPSDLPAGLALRQPEDPVTARLSAAIAAKYDPKGLFSPDTPPQKA</sequence>
<dbReference type="Pfam" id="PF01565">
    <property type="entry name" value="FAD_binding_4"/>
    <property type="match status" value="1"/>
</dbReference>
<dbReference type="GO" id="GO:0071949">
    <property type="term" value="F:FAD binding"/>
    <property type="evidence" value="ECO:0007669"/>
    <property type="project" value="InterPro"/>
</dbReference>
<accession>A0A444MEL6</accession>
<dbReference type="Gene3D" id="3.30.465.10">
    <property type="match status" value="1"/>
</dbReference>
<dbReference type="PANTHER" id="PTHR11748">
    <property type="entry name" value="D-LACTATE DEHYDROGENASE"/>
    <property type="match status" value="1"/>
</dbReference>
<evidence type="ECO:0000259" key="3">
    <source>
        <dbReference type="PROSITE" id="PS51387"/>
    </source>
</evidence>
<dbReference type="AlphaFoldDB" id="A0A444MEL6"/>
<dbReference type="EMBL" id="SBLC01000005">
    <property type="protein sequence ID" value="RWY43321.1"/>
    <property type="molecule type" value="Genomic_DNA"/>
</dbReference>
<keyword evidence="2" id="KW-0274">FAD</keyword>
<dbReference type="PROSITE" id="PS51387">
    <property type="entry name" value="FAD_PCMH"/>
    <property type="match status" value="1"/>
</dbReference>
<evidence type="ECO:0000313" key="5">
    <source>
        <dbReference type="Proteomes" id="UP000287168"/>
    </source>
</evidence>
<reference evidence="4 5" key="1">
    <citation type="journal article" date="2015" name="Int. J. Syst. Evol. Microbiol.">
        <title>Gemmobacter intermedius sp. nov., isolated from a white stork (Ciconia ciconia).</title>
        <authorList>
            <person name="Kampfer P."/>
            <person name="Jerzak L."/>
            <person name="Wilharm G."/>
            <person name="Golke J."/>
            <person name="Busse H.J."/>
            <person name="Glaeser S.P."/>
        </authorList>
    </citation>
    <scope>NUCLEOTIDE SEQUENCE [LARGE SCALE GENOMIC DNA]</scope>
    <source>
        <strain evidence="4 5">119/4</strain>
    </source>
</reference>